<reference evidence="4" key="1">
    <citation type="submission" date="2020-03" db="EMBL/GenBank/DDBJ databases">
        <title>Phycicoccus flavus sp. nov., a novel endophytic actinobacterium isolated from branch of Kandelia candel.</title>
        <authorList>
            <person name="Tuo L."/>
        </authorList>
    </citation>
    <scope>NUCLEOTIDE SEQUENCE</scope>
    <source>
        <strain evidence="4">CMS6Z-2</strain>
    </source>
</reference>
<name>A0A8T6RDW2_9MICO</name>
<dbReference type="PANTHER" id="PTHR11808:SF80">
    <property type="entry name" value="CYSTATHIONINE GAMMA-LYASE"/>
    <property type="match status" value="1"/>
</dbReference>
<dbReference type="InterPro" id="IPR015422">
    <property type="entry name" value="PyrdxlP-dep_Trfase_small"/>
</dbReference>
<dbReference type="GO" id="GO:0005737">
    <property type="term" value="C:cytoplasm"/>
    <property type="evidence" value="ECO:0007669"/>
    <property type="project" value="TreeGrafter"/>
</dbReference>
<accession>A0A8T6RDW2</accession>
<dbReference type="GO" id="GO:0008483">
    <property type="term" value="F:transaminase activity"/>
    <property type="evidence" value="ECO:0007669"/>
    <property type="project" value="UniProtKB-KW"/>
</dbReference>
<dbReference type="Gene3D" id="3.40.640.10">
    <property type="entry name" value="Type I PLP-dependent aspartate aminotransferase-like (Major domain)"/>
    <property type="match status" value="1"/>
</dbReference>
<comment type="cofactor">
    <cofactor evidence="1 3">
        <name>pyridoxal 5'-phosphate</name>
        <dbReference type="ChEBI" id="CHEBI:597326"/>
    </cofactor>
</comment>
<keyword evidence="4" id="KW-0808">Transferase</keyword>
<dbReference type="Proteomes" id="UP000287866">
    <property type="component" value="Unassembled WGS sequence"/>
</dbReference>
<evidence type="ECO:0000313" key="5">
    <source>
        <dbReference type="Proteomes" id="UP000287866"/>
    </source>
</evidence>
<evidence type="ECO:0000256" key="2">
    <source>
        <dbReference type="ARBA" id="ARBA00022898"/>
    </source>
</evidence>
<dbReference type="InterPro" id="IPR015421">
    <property type="entry name" value="PyrdxlP-dep_Trfase_major"/>
</dbReference>
<sequence length="269" mass="28452">ADLDQWREALATPTTAVFFETPSNPMQELVDIAAVSDLAHAAGATVVVDNVFGTPVFSHPLAHGADVVVYSATKHIDGQGRALGGAVLGPREFVEGPVKNLMRHTGPSLSPFNAWVMTKGLETLDLRVRAMAGSALTIATELERWRDDGRGLGRVVFPHLPSHPQHDLALRQLEGGGGTVVTLEVEGGKAAAFAMLDAFRLVDISNNLGDAKSLTTHPATTTHRRLPPEARAAVGITDGTVRVSVGLEDVQDLLADLDQALAAAEATRR</sequence>
<proteinExistence type="inferred from homology"/>
<keyword evidence="4" id="KW-0032">Aminotransferase</keyword>
<dbReference type="EMBL" id="SAYU02000146">
    <property type="protein sequence ID" value="NHA70361.1"/>
    <property type="molecule type" value="Genomic_DNA"/>
</dbReference>
<protein>
    <submittedName>
        <fullName evidence="4">Aminotransferase class I/II-fold pyridoxal phosphate-dependent enzyme</fullName>
    </submittedName>
</protein>
<dbReference type="Pfam" id="PF01053">
    <property type="entry name" value="Cys_Met_Meta_PP"/>
    <property type="match status" value="1"/>
</dbReference>
<evidence type="ECO:0000256" key="3">
    <source>
        <dbReference type="RuleBase" id="RU362118"/>
    </source>
</evidence>
<dbReference type="PANTHER" id="PTHR11808">
    <property type="entry name" value="TRANS-SULFURATION ENZYME FAMILY MEMBER"/>
    <property type="match status" value="1"/>
</dbReference>
<dbReference type="GO" id="GO:0019346">
    <property type="term" value="P:transsulfuration"/>
    <property type="evidence" value="ECO:0007669"/>
    <property type="project" value="InterPro"/>
</dbReference>
<dbReference type="InterPro" id="IPR015424">
    <property type="entry name" value="PyrdxlP-dep_Trfase"/>
</dbReference>
<dbReference type="SUPFAM" id="SSF53383">
    <property type="entry name" value="PLP-dependent transferases"/>
    <property type="match status" value="1"/>
</dbReference>
<dbReference type="InterPro" id="IPR000277">
    <property type="entry name" value="Cys/Met-Metab_PyrdxlP-dep_enz"/>
</dbReference>
<gene>
    <name evidence="4" type="ORF">EPD83_020270</name>
</gene>
<organism evidence="4 5">
    <name type="scientific">Phycicoccus flavus</name>
    <dbReference type="NCBI Taxonomy" id="2502783"/>
    <lineage>
        <taxon>Bacteria</taxon>
        <taxon>Bacillati</taxon>
        <taxon>Actinomycetota</taxon>
        <taxon>Actinomycetes</taxon>
        <taxon>Micrococcales</taxon>
        <taxon>Intrasporangiaceae</taxon>
        <taxon>Phycicoccus</taxon>
    </lineage>
</organism>
<dbReference type="GO" id="GO:0016846">
    <property type="term" value="F:carbon-sulfur lyase activity"/>
    <property type="evidence" value="ECO:0007669"/>
    <property type="project" value="TreeGrafter"/>
</dbReference>
<dbReference type="AlphaFoldDB" id="A0A8T6RDW2"/>
<feature type="non-terminal residue" evidence="4">
    <location>
        <position position="1"/>
    </location>
</feature>
<dbReference type="Gene3D" id="3.90.1150.10">
    <property type="entry name" value="Aspartate Aminotransferase, domain 1"/>
    <property type="match status" value="1"/>
</dbReference>
<evidence type="ECO:0000256" key="1">
    <source>
        <dbReference type="ARBA" id="ARBA00001933"/>
    </source>
</evidence>
<dbReference type="GO" id="GO:0030170">
    <property type="term" value="F:pyridoxal phosphate binding"/>
    <property type="evidence" value="ECO:0007669"/>
    <property type="project" value="InterPro"/>
</dbReference>
<evidence type="ECO:0000313" key="4">
    <source>
        <dbReference type="EMBL" id="NHA70361.1"/>
    </source>
</evidence>
<comment type="similarity">
    <text evidence="3">Belongs to the trans-sulfuration enzymes family.</text>
</comment>
<dbReference type="RefSeq" id="WP_165567083.1">
    <property type="nucleotide sequence ID" value="NZ_SAYU02000146.1"/>
</dbReference>
<comment type="caution">
    <text evidence="4">The sequence shown here is derived from an EMBL/GenBank/DDBJ whole genome shotgun (WGS) entry which is preliminary data.</text>
</comment>
<keyword evidence="5" id="KW-1185">Reference proteome</keyword>
<keyword evidence="2 3" id="KW-0663">Pyridoxal phosphate</keyword>